<dbReference type="HOGENOM" id="CLU_169461_0_0_9"/>
<dbReference type="KEGG" id="gjf:M493_16870"/>
<evidence type="ECO:0000313" key="2">
    <source>
        <dbReference type="Proteomes" id="UP000015500"/>
    </source>
</evidence>
<evidence type="ECO:0000313" key="1">
    <source>
        <dbReference type="EMBL" id="AGT33585.1"/>
    </source>
</evidence>
<proteinExistence type="predicted"/>
<sequence length="114" mass="13251">MHYYPTPYQMPFYQSQTVTPFPQYPQSEMMAHQQIKQPLYPQLKDHTLSMVAPFVQYGLKEAQTTSFAHALQEVAAMAYLIGRGFAPQTAYAIVESWEIDEMLVHHQKLYLHLS</sequence>
<dbReference type="AlphaFoldDB" id="S5ZH04"/>
<dbReference type="RefSeq" id="WP_020961372.1">
    <property type="nucleotide sequence ID" value="NC_022080.4"/>
</dbReference>
<keyword evidence="2" id="KW-1185">Reference proteome</keyword>
<gene>
    <name evidence="1" type="ORF">M493_16870</name>
</gene>
<reference evidence="1 2" key="1">
    <citation type="journal article" date="2014" name="Genome Announc.">
        <title>Complete Genome Sequence of the Thermophilic Polychlorinated Biphenyl Degrader Geobacillus sp. Strain JF8 (NBRC 109937).</title>
        <authorList>
            <person name="Shintani M."/>
            <person name="Ohtsubo Y."/>
            <person name="Fukuda K."/>
            <person name="Hosoyama A."/>
            <person name="Ohji S."/>
            <person name="Yamazoe A."/>
            <person name="Fujita N."/>
            <person name="Nagata Y."/>
            <person name="Tsuda M."/>
            <person name="Hatta T."/>
            <person name="Kimbara K."/>
        </authorList>
    </citation>
    <scope>NUCLEOTIDE SEQUENCE [LARGE SCALE GENOMIC DNA]</scope>
    <source>
        <strain evidence="1 2">JF8</strain>
    </source>
</reference>
<name>S5ZH04_GEOG3</name>
<accession>S5ZH04</accession>
<dbReference type="OrthoDB" id="2875117at2"/>
<dbReference type="STRING" id="1921421.M493_16870"/>
<dbReference type="Proteomes" id="UP000015500">
    <property type="component" value="Chromosome"/>
</dbReference>
<dbReference type="EMBL" id="CP006254">
    <property type="protein sequence ID" value="AGT33585.1"/>
    <property type="molecule type" value="Genomic_DNA"/>
</dbReference>
<organism evidence="1 2">
    <name type="scientific">Geobacillus genomosp. 3</name>
    <dbReference type="NCBI Taxonomy" id="1921421"/>
    <lineage>
        <taxon>Bacteria</taxon>
        <taxon>Bacillati</taxon>
        <taxon>Bacillota</taxon>
        <taxon>Bacilli</taxon>
        <taxon>Bacillales</taxon>
        <taxon>Anoxybacillaceae</taxon>
        <taxon>Geobacillus</taxon>
    </lineage>
</organism>
<protein>
    <submittedName>
        <fullName evidence="1">Uncharacterized protein</fullName>
    </submittedName>
</protein>